<evidence type="ECO:0000256" key="3">
    <source>
        <dbReference type="ARBA" id="ARBA00022741"/>
    </source>
</evidence>
<evidence type="ECO:0000313" key="9">
    <source>
        <dbReference type="Proteomes" id="UP000008458"/>
    </source>
</evidence>
<feature type="domain" description="AMP-binding enzyme C-terminal" evidence="6">
    <location>
        <begin position="494"/>
        <end position="572"/>
    </location>
</feature>
<feature type="domain" description="AMP-dependent synthetase/ligase" evidence="5">
    <location>
        <begin position="65"/>
        <end position="434"/>
    </location>
</feature>
<dbReference type="RefSeq" id="WP_013775720.1">
    <property type="nucleotide sequence ID" value="NC_015518.1"/>
</dbReference>
<name>F4B8T4_ACIHW</name>
<proteinExistence type="inferred from homology"/>
<protein>
    <submittedName>
        <fullName evidence="8">Acetate--CoA ligase</fullName>
    </submittedName>
</protein>
<comment type="similarity">
    <text evidence="1">Belongs to the ATP-dependent AMP-binding enzyme family.</text>
</comment>
<dbReference type="Pfam" id="PF16177">
    <property type="entry name" value="ACAS_N"/>
    <property type="match status" value="1"/>
</dbReference>
<gene>
    <name evidence="8" type="ordered locus">Ahos_0918</name>
</gene>
<reference evidence="8 9" key="1">
    <citation type="journal article" date="2011" name="Extremophiles">
        <title>Genomic analysis of Acidianus hospitalis W1 a host for studying crenarchaeal virus and plasmid life cycles.</title>
        <authorList>
            <person name="You X.Y."/>
            <person name="Liu C."/>
            <person name="Wang S.Y."/>
            <person name="Jiang C.Y."/>
            <person name="Shah S.A."/>
            <person name="Prangishvili D."/>
            <person name="She Q."/>
            <person name="Liu S.J."/>
            <person name="Garrett R.A."/>
        </authorList>
    </citation>
    <scope>NUCLEOTIDE SEQUENCE [LARGE SCALE GENOMIC DNA]</scope>
    <source>
        <strain evidence="8 9">W1</strain>
    </source>
</reference>
<dbReference type="PANTHER" id="PTHR24095:SF232">
    <property type="entry name" value="ACETYL-COENZYME A SYNTHETASE"/>
    <property type="match status" value="1"/>
</dbReference>
<dbReference type="Proteomes" id="UP000008458">
    <property type="component" value="Chromosome"/>
</dbReference>
<dbReference type="GO" id="GO:0005524">
    <property type="term" value="F:ATP binding"/>
    <property type="evidence" value="ECO:0007669"/>
    <property type="project" value="UniProtKB-KW"/>
</dbReference>
<dbReference type="PROSITE" id="PS00455">
    <property type="entry name" value="AMP_BINDING"/>
    <property type="match status" value="1"/>
</dbReference>
<dbReference type="eggNOG" id="arCOG01529">
    <property type="taxonomic scope" value="Archaea"/>
</dbReference>
<dbReference type="Pfam" id="PF13193">
    <property type="entry name" value="AMP-binding_C"/>
    <property type="match status" value="1"/>
</dbReference>
<dbReference type="InterPro" id="IPR045851">
    <property type="entry name" value="AMP-bd_C_sf"/>
</dbReference>
<dbReference type="PANTHER" id="PTHR24095">
    <property type="entry name" value="ACETYL-COENZYME A SYNTHETASE"/>
    <property type="match status" value="1"/>
</dbReference>
<keyword evidence="4" id="KW-0067">ATP-binding</keyword>
<dbReference type="GO" id="GO:0003987">
    <property type="term" value="F:acetate-CoA ligase activity"/>
    <property type="evidence" value="ECO:0007669"/>
    <property type="project" value="TreeGrafter"/>
</dbReference>
<evidence type="ECO:0000259" key="6">
    <source>
        <dbReference type="Pfam" id="PF13193"/>
    </source>
</evidence>
<dbReference type="AlphaFoldDB" id="F4B8T4"/>
<dbReference type="InterPro" id="IPR025110">
    <property type="entry name" value="AMP-bd_C"/>
</dbReference>
<feature type="domain" description="Acetyl-coenzyme A synthetase N-terminal" evidence="7">
    <location>
        <begin position="9"/>
        <end position="60"/>
    </location>
</feature>
<dbReference type="SUPFAM" id="SSF56801">
    <property type="entry name" value="Acetyl-CoA synthetase-like"/>
    <property type="match status" value="1"/>
</dbReference>
<dbReference type="Gene3D" id="3.30.300.30">
    <property type="match status" value="1"/>
</dbReference>
<keyword evidence="9" id="KW-1185">Reference proteome</keyword>
<dbReference type="STRING" id="933801.Ahos_0918"/>
<dbReference type="InterPro" id="IPR020845">
    <property type="entry name" value="AMP-binding_CS"/>
</dbReference>
<keyword evidence="2 8" id="KW-0436">Ligase</keyword>
<dbReference type="KEGG" id="aho:Ahos_0918"/>
<dbReference type="HOGENOM" id="CLU_000022_3_6_2"/>
<evidence type="ECO:0000259" key="7">
    <source>
        <dbReference type="Pfam" id="PF16177"/>
    </source>
</evidence>
<dbReference type="Pfam" id="PF00501">
    <property type="entry name" value="AMP-binding"/>
    <property type="match status" value="1"/>
</dbReference>
<dbReference type="InterPro" id="IPR032387">
    <property type="entry name" value="ACAS_N"/>
</dbReference>
<sequence length="615" mass="69751">MNPIYTKMREIHEDSLRYPEKFWDAIARELFWYKLYEKVVEAHHPYYYWFKGGKINITYNILDIRKNSNKIALYWESENGEKKSLSYKQLYNLVSSFAGALTQLGLKKGDVVTIYMPMIPEAMVSMLACARIGVIHNVVFAGFGERALRERIEIAGSKAIITADVGYRRGKEISYLDVIENATKDLNLTKITVPRSGKVVGHNFYDLLDAKKVDAVLMDSQDPLFILFTSGTTGKPKGVVHSVGPYTVWAYYHVKWLLNFDDTSTFFSTSDIGWINGHSYSTYGTLLNNGTLLWYEGVPDYPDPQVWWRLIEDYKVTDIWTAPTAIRLLMKYGSKIDHDISSLRMIASAGEVLGEEAWKWLVELTSSKVYVIETWGQTENSGFITSPGGFYIGGIYYKKGSVGYPLPGIDIAIYDDNGKELPPNTKGNIVIKSSAPAFMSSLWHDDERYRKYYEKFGVYLTGDYGYMDDEGYLYILGRIDDVIKVAGHRLSPAEIENIVLSNEEIADAAVVGKKDEIKGNVLVVFASLKQGFLPSEELKNKIMSEIKKNYGGIAVIDDIIFVDKLPKTRTGKIMRRVLRALINNEELGDLSTLEEREAIEDLRKRLGEKIGKQGN</sequence>
<evidence type="ECO:0000259" key="5">
    <source>
        <dbReference type="Pfam" id="PF00501"/>
    </source>
</evidence>
<evidence type="ECO:0000256" key="2">
    <source>
        <dbReference type="ARBA" id="ARBA00022598"/>
    </source>
</evidence>
<evidence type="ECO:0000313" key="8">
    <source>
        <dbReference type="EMBL" id="AEE93804.1"/>
    </source>
</evidence>
<evidence type="ECO:0000256" key="4">
    <source>
        <dbReference type="ARBA" id="ARBA00022840"/>
    </source>
</evidence>
<dbReference type="GO" id="GO:0006085">
    <property type="term" value="P:acetyl-CoA biosynthetic process"/>
    <property type="evidence" value="ECO:0007669"/>
    <property type="project" value="TreeGrafter"/>
</dbReference>
<organism evidence="8 9">
    <name type="scientific">Acidianus hospitalis (strain W1)</name>
    <dbReference type="NCBI Taxonomy" id="933801"/>
    <lineage>
        <taxon>Archaea</taxon>
        <taxon>Thermoproteota</taxon>
        <taxon>Thermoprotei</taxon>
        <taxon>Sulfolobales</taxon>
        <taxon>Sulfolobaceae</taxon>
        <taxon>Acidianus</taxon>
    </lineage>
</organism>
<dbReference type="InterPro" id="IPR000873">
    <property type="entry name" value="AMP-dep_synth/lig_dom"/>
</dbReference>
<keyword evidence="3" id="KW-0547">Nucleotide-binding</keyword>
<reference key="2">
    <citation type="journal article" date="2011" name="Extremophiles">
        <title>Genomic analyses of Acidianus hospitalis W1 a host for studying crenarchaeal virus and plasmid life cycles.</title>
        <authorList>
            <person name="You X.Y."/>
            <person name="Liu C."/>
            <person name="Wang S.Y."/>
            <person name="Jiang C.Y."/>
            <person name="Shah S.A."/>
            <person name="Prangishvili D."/>
            <person name="Liu S.J."/>
            <person name="Garrett R.A."/>
        </authorList>
    </citation>
    <scope>NUCLEOTIDE SEQUENCE</scope>
    <source>
        <strain>W1</strain>
    </source>
</reference>
<dbReference type="EMBL" id="CP002535">
    <property type="protein sequence ID" value="AEE93804.1"/>
    <property type="molecule type" value="Genomic_DNA"/>
</dbReference>
<dbReference type="Gene3D" id="3.40.50.12780">
    <property type="entry name" value="N-terminal domain of ligase-like"/>
    <property type="match status" value="1"/>
</dbReference>
<dbReference type="GeneID" id="10600390"/>
<accession>F4B8T4</accession>
<dbReference type="InterPro" id="IPR042099">
    <property type="entry name" value="ANL_N_sf"/>
</dbReference>
<evidence type="ECO:0000256" key="1">
    <source>
        <dbReference type="ARBA" id="ARBA00006432"/>
    </source>
</evidence>